<reference evidence="3" key="1">
    <citation type="submission" date="2022-11" db="UniProtKB">
        <authorList>
            <consortium name="WormBaseParasite"/>
        </authorList>
    </citation>
    <scope>IDENTIFICATION</scope>
</reference>
<dbReference type="WBParaSite" id="ACRNAN_Path_1490.g5813.t1">
    <property type="protein sequence ID" value="ACRNAN_Path_1490.g5813.t1"/>
    <property type="gene ID" value="ACRNAN_Path_1490.g5813"/>
</dbReference>
<proteinExistence type="predicted"/>
<sequence length="216" mass="24153">MYTCLFLIFLICNPFGIEAEYWDLSDGDDERFKRATGDPRATFIARIPRMLTSFLTAEQLGECFDLVTDSYFSGGDMSSLQSDLMDWAMSALDMPQLMSAMGVYNTLTTKLSDPMALLGTLVTVMTNNLTPFMTQVQSQMDKLESQGRSRNATLRGAYIMCCQFLIKPNIQKIMNNLKKKFTQVQCDAAYASLNPTFLNLQLYNFADSPCTGTGTA</sequence>
<name>A0A914C172_9BILA</name>
<accession>A0A914C172</accession>
<feature type="chain" id="PRO_5036908101" evidence="1">
    <location>
        <begin position="20"/>
        <end position="216"/>
    </location>
</feature>
<dbReference type="AlphaFoldDB" id="A0A914C172"/>
<feature type="signal peptide" evidence="1">
    <location>
        <begin position="1"/>
        <end position="19"/>
    </location>
</feature>
<evidence type="ECO:0000313" key="2">
    <source>
        <dbReference type="Proteomes" id="UP000887540"/>
    </source>
</evidence>
<organism evidence="2 3">
    <name type="scientific">Acrobeloides nanus</name>
    <dbReference type="NCBI Taxonomy" id="290746"/>
    <lineage>
        <taxon>Eukaryota</taxon>
        <taxon>Metazoa</taxon>
        <taxon>Ecdysozoa</taxon>
        <taxon>Nematoda</taxon>
        <taxon>Chromadorea</taxon>
        <taxon>Rhabditida</taxon>
        <taxon>Tylenchina</taxon>
        <taxon>Cephalobomorpha</taxon>
        <taxon>Cephaloboidea</taxon>
        <taxon>Cephalobidae</taxon>
        <taxon>Acrobeloides</taxon>
    </lineage>
</organism>
<protein>
    <submittedName>
        <fullName evidence="3">Uncharacterized protein</fullName>
    </submittedName>
</protein>
<dbReference type="Proteomes" id="UP000887540">
    <property type="component" value="Unplaced"/>
</dbReference>
<evidence type="ECO:0000313" key="3">
    <source>
        <dbReference type="WBParaSite" id="ACRNAN_Path_1490.g5813.t1"/>
    </source>
</evidence>
<keyword evidence="2" id="KW-1185">Reference proteome</keyword>
<keyword evidence="1" id="KW-0732">Signal</keyword>
<evidence type="ECO:0000256" key="1">
    <source>
        <dbReference type="SAM" id="SignalP"/>
    </source>
</evidence>